<feature type="non-terminal residue" evidence="9">
    <location>
        <position position="189"/>
    </location>
</feature>
<evidence type="ECO:0000313" key="10">
    <source>
        <dbReference type="Proteomes" id="UP000631114"/>
    </source>
</evidence>
<evidence type="ECO:0000256" key="1">
    <source>
        <dbReference type="ARBA" id="ARBA00004191"/>
    </source>
</evidence>
<evidence type="ECO:0000256" key="6">
    <source>
        <dbReference type="ARBA" id="ARBA00023295"/>
    </source>
</evidence>
<organism evidence="9 10">
    <name type="scientific">Coptis chinensis</name>
    <dbReference type="NCBI Taxonomy" id="261450"/>
    <lineage>
        <taxon>Eukaryota</taxon>
        <taxon>Viridiplantae</taxon>
        <taxon>Streptophyta</taxon>
        <taxon>Embryophyta</taxon>
        <taxon>Tracheophyta</taxon>
        <taxon>Spermatophyta</taxon>
        <taxon>Magnoliopsida</taxon>
        <taxon>Ranunculales</taxon>
        <taxon>Ranunculaceae</taxon>
        <taxon>Coptidoideae</taxon>
        <taxon>Coptis</taxon>
    </lineage>
</organism>
<protein>
    <recommendedName>
        <fullName evidence="11">Polygalacturonase</fullName>
    </recommendedName>
</protein>
<dbReference type="OrthoDB" id="187139at2759"/>
<evidence type="ECO:0000256" key="8">
    <source>
        <dbReference type="RuleBase" id="RU361169"/>
    </source>
</evidence>
<gene>
    <name evidence="9" type="ORF">IFM89_017020</name>
</gene>
<evidence type="ECO:0000256" key="7">
    <source>
        <dbReference type="ARBA" id="ARBA00023316"/>
    </source>
</evidence>
<sequence length="189" mass="20519">AFQAAWTYACKHTGGSTFVVPRGEFLVGPISFCGPCNKSPNVEIRGTLKAPPNPSAFKEPIWLEFRDLSSVNITGAGPWSCVGSLGKYPNEEDVNRVHVQNCTLIGTDNGVRVKSWSGSPPSKASNLKFEDIIMTNVKNPIILDQEYCPGKGKGCQTKVKISDVLFKKIKGTGTTKSESNFGVQFKYAL</sequence>
<dbReference type="InterPro" id="IPR000743">
    <property type="entry name" value="Glyco_hydro_28"/>
</dbReference>
<comment type="caution">
    <text evidence="9">The sequence shown here is derived from an EMBL/GenBank/DDBJ whole genome shotgun (WGS) entry which is preliminary data.</text>
</comment>
<comment type="similarity">
    <text evidence="2 8">Belongs to the glycosyl hydrolase 28 family.</text>
</comment>
<dbReference type="GO" id="GO:0005975">
    <property type="term" value="P:carbohydrate metabolic process"/>
    <property type="evidence" value="ECO:0007669"/>
    <property type="project" value="InterPro"/>
</dbReference>
<evidence type="ECO:0008006" key="11">
    <source>
        <dbReference type="Google" id="ProtNLM"/>
    </source>
</evidence>
<keyword evidence="3" id="KW-0134">Cell wall</keyword>
<name>A0A835HI42_9MAGN</name>
<dbReference type="GO" id="GO:0004650">
    <property type="term" value="F:polygalacturonase activity"/>
    <property type="evidence" value="ECO:0007669"/>
    <property type="project" value="InterPro"/>
</dbReference>
<dbReference type="SUPFAM" id="SSF51126">
    <property type="entry name" value="Pectin lyase-like"/>
    <property type="match status" value="1"/>
</dbReference>
<evidence type="ECO:0000313" key="9">
    <source>
        <dbReference type="EMBL" id="KAF9601115.1"/>
    </source>
</evidence>
<evidence type="ECO:0000256" key="2">
    <source>
        <dbReference type="ARBA" id="ARBA00008834"/>
    </source>
</evidence>
<dbReference type="InterPro" id="IPR011050">
    <property type="entry name" value="Pectin_lyase_fold/virulence"/>
</dbReference>
<keyword evidence="7" id="KW-0961">Cell wall biogenesis/degradation</keyword>
<dbReference type="Proteomes" id="UP000631114">
    <property type="component" value="Unassembled WGS sequence"/>
</dbReference>
<evidence type="ECO:0000256" key="5">
    <source>
        <dbReference type="ARBA" id="ARBA00022801"/>
    </source>
</evidence>
<evidence type="ECO:0000256" key="3">
    <source>
        <dbReference type="ARBA" id="ARBA00022512"/>
    </source>
</evidence>
<keyword evidence="5 8" id="KW-0378">Hydrolase</keyword>
<dbReference type="InterPro" id="IPR012334">
    <property type="entry name" value="Pectin_lyas_fold"/>
</dbReference>
<dbReference type="AlphaFoldDB" id="A0A835HI42"/>
<dbReference type="PANTHER" id="PTHR31375">
    <property type="match status" value="1"/>
</dbReference>
<dbReference type="EMBL" id="JADFTS010000006">
    <property type="protein sequence ID" value="KAF9601115.1"/>
    <property type="molecule type" value="Genomic_DNA"/>
</dbReference>
<proteinExistence type="inferred from homology"/>
<dbReference type="Pfam" id="PF00295">
    <property type="entry name" value="Glyco_hydro_28"/>
    <property type="match status" value="2"/>
</dbReference>
<dbReference type="Gene3D" id="2.160.20.10">
    <property type="entry name" value="Single-stranded right-handed beta-helix, Pectin lyase-like"/>
    <property type="match status" value="2"/>
</dbReference>
<dbReference type="GO" id="GO:0071555">
    <property type="term" value="P:cell wall organization"/>
    <property type="evidence" value="ECO:0007669"/>
    <property type="project" value="UniProtKB-KW"/>
</dbReference>
<keyword evidence="4" id="KW-0964">Secreted</keyword>
<reference evidence="9 10" key="1">
    <citation type="submission" date="2020-10" db="EMBL/GenBank/DDBJ databases">
        <title>The Coptis chinensis genome and diversification of protoberbering-type alkaloids.</title>
        <authorList>
            <person name="Wang B."/>
            <person name="Shu S."/>
            <person name="Song C."/>
            <person name="Liu Y."/>
        </authorList>
    </citation>
    <scope>NUCLEOTIDE SEQUENCE [LARGE SCALE GENOMIC DNA]</scope>
    <source>
        <strain evidence="9">HL-2020</strain>
        <tissue evidence="9">Leaf</tissue>
    </source>
</reference>
<evidence type="ECO:0000256" key="4">
    <source>
        <dbReference type="ARBA" id="ARBA00022525"/>
    </source>
</evidence>
<accession>A0A835HI42</accession>
<keyword evidence="6 8" id="KW-0326">Glycosidase</keyword>
<comment type="subcellular location">
    <subcellularLocation>
        <location evidence="1">Secreted</location>
        <location evidence="1">Cell wall</location>
    </subcellularLocation>
</comment>
<keyword evidence="10" id="KW-1185">Reference proteome</keyword>